<feature type="coiled-coil region" evidence="1">
    <location>
        <begin position="66"/>
        <end position="93"/>
    </location>
</feature>
<sequence>MDRRQHEKVKSMVHLYVTPAWNGTIREEAERGERSIDSPTVEAVDSSDNHRRHKVEQRSATSPPSVLQLQRRIFSYEQQLKEKEDIIARLLNNQKIITSYYTDYDPNEVASVDKTTSEPIARDRSQPSKSLPNNKRATIRDRDTLEDRNAAGNYVSMKDGYSTMYYDDAQHLPTQDQHNVDITSYPSGQTVKEKMMRVHNHDHHLSIVSPFRDWNEEYQTWYHRLVSIMNQQKNPYKLRMDHEVLYNINRVAQQFADTATIYAKIIISEFELPLERKTIKPINIGGVAGGTKYRVQNILYKFAFDTTLSNDPPLWMYGGESADHRAAAKAAKNEMKGLEAHSCCYVEGLSYPMMTLVDYLGFRVIAMAILPIDQDTLVYGSGDAGMTVRAVDVEMNEKMKQVAQRLNLRGHVTGSRSTTSNFIFGPGDIEGHRGHDGRLYVIDFGRLMPPEDPRERLQKKNRSVFYELLRPEMVLSNPISLCSDAFTRWNSDPSETERKKINEQVMDASRRLREINIPLLANNSNILAPLWDSVVRSPFDRELLETVDFMMTSAHSLGMSLRHLGIFYRRTIDPNLKKIISSAAVSRCAKSDLQEILRLKMREVRAPSDEDFKEVVAQFLNQLAGNSDSSRLYYRRDLCKQMRDWFQFELTPEQMQDFDPAVTGDIRLIINIVILRSSMRERVSTPGDRKKFLFITSDIDNISAKTRHRSDIYFSAGLIAMNKTEVVQTDHAAADHDKSIIRRQVEMAVVHFRRAANANPASSLYPTAWAAALLEQARLSEDHVDEYVYHRIFIFLWRSFAVWPDCPGRRENMEDVLNMYARYCEKRGWKEKEGKLMALAEKMREGELMPDPTEVVLSPVE</sequence>
<keyword evidence="5" id="KW-1185">Reference proteome</keyword>
<dbReference type="InterPro" id="IPR025697">
    <property type="entry name" value="CLU_dom"/>
</dbReference>
<dbReference type="InterPro" id="IPR027523">
    <property type="entry name" value="CLU_prot"/>
</dbReference>
<dbReference type="Proteomes" id="UP000241769">
    <property type="component" value="Unassembled WGS sequence"/>
</dbReference>
<protein>
    <recommendedName>
        <fullName evidence="3">Clu domain-containing protein</fullName>
    </recommendedName>
</protein>
<evidence type="ECO:0000259" key="3">
    <source>
        <dbReference type="PROSITE" id="PS51823"/>
    </source>
</evidence>
<dbReference type="AlphaFoldDB" id="A0A2P6NGF0"/>
<organism evidence="4 5">
    <name type="scientific">Planoprotostelium fungivorum</name>
    <dbReference type="NCBI Taxonomy" id="1890364"/>
    <lineage>
        <taxon>Eukaryota</taxon>
        <taxon>Amoebozoa</taxon>
        <taxon>Evosea</taxon>
        <taxon>Variosea</taxon>
        <taxon>Cavosteliida</taxon>
        <taxon>Cavosteliaceae</taxon>
        <taxon>Planoprotostelium</taxon>
    </lineage>
</organism>
<name>A0A2P6NGF0_9EUKA</name>
<dbReference type="PANTHER" id="PTHR12601:SF6">
    <property type="entry name" value="CLUSTERED MITOCHONDRIA PROTEIN HOMOLOG"/>
    <property type="match status" value="1"/>
</dbReference>
<evidence type="ECO:0000313" key="4">
    <source>
        <dbReference type="EMBL" id="PRP83038.1"/>
    </source>
</evidence>
<dbReference type="PROSITE" id="PS51823">
    <property type="entry name" value="CLU"/>
    <property type="match status" value="1"/>
</dbReference>
<dbReference type="OrthoDB" id="626167at2759"/>
<feature type="region of interest" description="Disordered" evidence="2">
    <location>
        <begin position="28"/>
        <end position="64"/>
    </location>
</feature>
<comment type="caution">
    <text evidence="4">The sequence shown here is derived from an EMBL/GenBank/DDBJ whole genome shotgun (WGS) entry which is preliminary data.</text>
</comment>
<proteinExistence type="predicted"/>
<feature type="region of interest" description="Disordered" evidence="2">
    <location>
        <begin position="111"/>
        <end position="136"/>
    </location>
</feature>
<dbReference type="PANTHER" id="PTHR12601">
    <property type="entry name" value="EUKARYOTIC TRANSLATION INITIATION FACTOR 3 SUBUNIT EIF-3"/>
    <property type="match status" value="1"/>
</dbReference>
<evidence type="ECO:0000256" key="1">
    <source>
        <dbReference type="SAM" id="Coils"/>
    </source>
</evidence>
<dbReference type="GO" id="GO:0048312">
    <property type="term" value="P:intracellular distribution of mitochondria"/>
    <property type="evidence" value="ECO:0007669"/>
    <property type="project" value="TreeGrafter"/>
</dbReference>
<feature type="domain" description="Clu" evidence="3">
    <location>
        <begin position="189"/>
        <end position="455"/>
    </location>
</feature>
<gene>
    <name evidence="4" type="ORF">PROFUN_09893</name>
</gene>
<accession>A0A2P6NGF0</accession>
<dbReference type="GO" id="GO:0003729">
    <property type="term" value="F:mRNA binding"/>
    <property type="evidence" value="ECO:0007669"/>
    <property type="project" value="TreeGrafter"/>
</dbReference>
<dbReference type="InParanoid" id="A0A2P6NGF0"/>
<keyword evidence="1" id="KW-0175">Coiled coil</keyword>
<dbReference type="EMBL" id="MDYQ01000091">
    <property type="protein sequence ID" value="PRP83038.1"/>
    <property type="molecule type" value="Genomic_DNA"/>
</dbReference>
<feature type="compositionally biased region" description="Polar residues" evidence="2">
    <location>
        <begin position="127"/>
        <end position="136"/>
    </location>
</feature>
<dbReference type="Pfam" id="PF13236">
    <property type="entry name" value="CLU"/>
    <property type="match status" value="1"/>
</dbReference>
<reference evidence="4 5" key="1">
    <citation type="journal article" date="2018" name="Genome Biol. Evol.">
        <title>Multiple Roots of Fruiting Body Formation in Amoebozoa.</title>
        <authorList>
            <person name="Hillmann F."/>
            <person name="Forbes G."/>
            <person name="Novohradska S."/>
            <person name="Ferling I."/>
            <person name="Riege K."/>
            <person name="Groth M."/>
            <person name="Westermann M."/>
            <person name="Marz M."/>
            <person name="Spaller T."/>
            <person name="Winckler T."/>
            <person name="Schaap P."/>
            <person name="Glockner G."/>
        </authorList>
    </citation>
    <scope>NUCLEOTIDE SEQUENCE [LARGE SCALE GENOMIC DNA]</scope>
    <source>
        <strain evidence="4 5">Jena</strain>
    </source>
</reference>
<evidence type="ECO:0000256" key="2">
    <source>
        <dbReference type="SAM" id="MobiDB-lite"/>
    </source>
</evidence>
<dbReference type="GO" id="GO:0005737">
    <property type="term" value="C:cytoplasm"/>
    <property type="evidence" value="ECO:0007669"/>
    <property type="project" value="TreeGrafter"/>
</dbReference>
<evidence type="ECO:0000313" key="5">
    <source>
        <dbReference type="Proteomes" id="UP000241769"/>
    </source>
</evidence>